<feature type="domain" description="Large ribosomal subunit protein bL25 beta" evidence="4">
    <location>
        <begin position="100"/>
        <end position="181"/>
    </location>
</feature>
<keyword evidence="6" id="KW-1185">Reference proteome</keyword>
<evidence type="ECO:0000313" key="6">
    <source>
        <dbReference type="Proteomes" id="UP000730618"/>
    </source>
</evidence>
<dbReference type="Proteomes" id="UP000730618">
    <property type="component" value="Unassembled WGS sequence"/>
</dbReference>
<evidence type="ECO:0000259" key="4">
    <source>
        <dbReference type="Pfam" id="PF14693"/>
    </source>
</evidence>
<gene>
    <name evidence="1 5" type="primary">ctc</name>
    <name evidence="1" type="synonym">rplY</name>
    <name evidence="5" type="ORF">PAECIP111802_06354</name>
</gene>
<evidence type="ECO:0000259" key="3">
    <source>
        <dbReference type="Pfam" id="PF01386"/>
    </source>
</evidence>
<dbReference type="InterPro" id="IPR029751">
    <property type="entry name" value="Ribosomal_L25_dom"/>
</dbReference>
<evidence type="ECO:0000313" key="5">
    <source>
        <dbReference type="EMBL" id="CAG7656327.1"/>
    </source>
</evidence>
<comment type="similarity">
    <text evidence="1">Belongs to the bacterial ribosomal protein bL25 family. CTC subfamily.</text>
</comment>
<keyword evidence="1" id="KW-0699">rRNA-binding</keyword>
<feature type="compositionally biased region" description="Basic and acidic residues" evidence="2">
    <location>
        <begin position="194"/>
        <end position="203"/>
    </location>
</feature>
<feature type="domain" description="Large ribosomal subunit protein bL25 L25" evidence="3">
    <location>
        <begin position="6"/>
        <end position="91"/>
    </location>
</feature>
<keyword evidence="1" id="KW-0689">Ribosomal protein</keyword>
<dbReference type="Pfam" id="PF14693">
    <property type="entry name" value="Ribosomal_TL5_C"/>
    <property type="match status" value="1"/>
</dbReference>
<dbReference type="NCBIfam" id="TIGR00731">
    <property type="entry name" value="bL25_bact_ctc"/>
    <property type="match status" value="1"/>
</dbReference>
<reference evidence="5 6" key="1">
    <citation type="submission" date="2021-06" db="EMBL/GenBank/DDBJ databases">
        <authorList>
            <person name="Criscuolo A."/>
        </authorList>
    </citation>
    <scope>NUCLEOTIDE SEQUENCE [LARGE SCALE GENOMIC DNA]</scope>
    <source>
        <strain evidence="6">CIP 111802</strain>
    </source>
</reference>
<dbReference type="InterPro" id="IPR020930">
    <property type="entry name" value="Ribosomal_uL5_bac-type"/>
</dbReference>
<dbReference type="PANTHER" id="PTHR33284:SF1">
    <property type="entry name" value="RIBOSOMAL PROTEIN L25_GLN-TRNA SYNTHETASE, ANTI-CODON-BINDING DOMAIN-CONTAINING PROTEIN"/>
    <property type="match status" value="1"/>
</dbReference>
<dbReference type="InterPro" id="IPR001021">
    <property type="entry name" value="Ribosomal_bL25_long"/>
</dbReference>
<feature type="region of interest" description="Disordered" evidence="2">
    <location>
        <begin position="1"/>
        <end position="22"/>
    </location>
</feature>
<comment type="subunit">
    <text evidence="1">Part of the 50S ribosomal subunit; part of the 5S rRNA/L5/L18/L25 subcomplex. Contacts the 5S rRNA. Binds to the 5S rRNA independently of L5 and L18.</text>
</comment>
<evidence type="ECO:0000256" key="1">
    <source>
        <dbReference type="HAMAP-Rule" id="MF_01334"/>
    </source>
</evidence>
<evidence type="ECO:0000256" key="2">
    <source>
        <dbReference type="SAM" id="MobiDB-lite"/>
    </source>
</evidence>
<sequence>MSTTMKAEARTGSTKGDRKQLRAQGKIPGVVYGKKVPQTAISIDQKELLAVLKSNPHAIIDMDVPQIGKQPVMINEVQRDPLSRQLLHVDFHQINMDEPVNTTVRLEFVGDPAGVQAGGILQLQRHEVDIRCLPNQIPSAIQVDVSGLEIGDNMLVSQLALADNIEVKSDPNDVLATILLPQKEAEPEATEEEPAAKTDKTEAAEPAEETV</sequence>
<dbReference type="HAMAP" id="MF_01334">
    <property type="entry name" value="Ribosomal_bL25_CTC"/>
    <property type="match status" value="1"/>
</dbReference>
<keyword evidence="1" id="KW-0694">RNA-binding</keyword>
<dbReference type="NCBIfam" id="NF004133">
    <property type="entry name" value="PRK05618.2-4"/>
    <property type="match status" value="1"/>
</dbReference>
<accession>A0ABM8VSB2</accession>
<comment type="function">
    <text evidence="1">This is one of the proteins that binds to the 5S RNA in the ribosome where it forms part of the central protuberance.</text>
</comment>
<dbReference type="InterPro" id="IPR020057">
    <property type="entry name" value="Ribosomal_bL25_b-dom"/>
</dbReference>
<organism evidence="5 6">
    <name type="scientific">Paenibacillus allorhizosphaerae</name>
    <dbReference type="NCBI Taxonomy" id="2849866"/>
    <lineage>
        <taxon>Bacteria</taxon>
        <taxon>Bacillati</taxon>
        <taxon>Bacillota</taxon>
        <taxon>Bacilli</taxon>
        <taxon>Bacillales</taxon>
        <taxon>Paenibacillaceae</taxon>
        <taxon>Paenibacillus</taxon>
    </lineage>
</organism>
<dbReference type="Pfam" id="PF01386">
    <property type="entry name" value="Ribosomal_L25p"/>
    <property type="match status" value="1"/>
</dbReference>
<name>A0ABM8VSB2_9BACL</name>
<dbReference type="RefSeq" id="WP_218102538.1">
    <property type="nucleotide sequence ID" value="NZ_CAJVCE010000029.1"/>
</dbReference>
<protein>
    <recommendedName>
        <fullName evidence="1">Large ribosomal subunit protein bL25</fullName>
    </recommendedName>
    <alternativeName>
        <fullName evidence="1">General stress protein CTC</fullName>
    </alternativeName>
</protein>
<comment type="caution">
    <text evidence="5">The sequence shown here is derived from an EMBL/GenBank/DDBJ whole genome shotgun (WGS) entry which is preliminary data.</text>
</comment>
<proteinExistence type="inferred from homology"/>
<dbReference type="CDD" id="cd00495">
    <property type="entry name" value="Ribosomal_L25_TL5_CTC"/>
    <property type="match status" value="1"/>
</dbReference>
<dbReference type="PANTHER" id="PTHR33284">
    <property type="entry name" value="RIBOSOMAL PROTEIN L25/GLN-TRNA SYNTHETASE, ANTI-CODON-BINDING DOMAIN-CONTAINING PROTEIN"/>
    <property type="match status" value="1"/>
</dbReference>
<dbReference type="EMBL" id="CAJVCE010000029">
    <property type="protein sequence ID" value="CAG7656327.1"/>
    <property type="molecule type" value="Genomic_DNA"/>
</dbReference>
<keyword evidence="1" id="KW-0687">Ribonucleoprotein</keyword>
<feature type="region of interest" description="Disordered" evidence="2">
    <location>
        <begin position="181"/>
        <end position="211"/>
    </location>
</feature>